<dbReference type="Proteomes" id="UP000499080">
    <property type="component" value="Unassembled WGS sequence"/>
</dbReference>
<feature type="region of interest" description="Disordered" evidence="1">
    <location>
        <begin position="28"/>
        <end position="49"/>
    </location>
</feature>
<reference evidence="2 3" key="1">
    <citation type="journal article" date="2019" name="Sci. Rep.">
        <title>Orb-weaving spider Araneus ventricosus genome elucidates the spidroin gene catalogue.</title>
        <authorList>
            <person name="Kono N."/>
            <person name="Nakamura H."/>
            <person name="Ohtoshi R."/>
            <person name="Moran D.A.P."/>
            <person name="Shinohara A."/>
            <person name="Yoshida Y."/>
            <person name="Fujiwara M."/>
            <person name="Mori M."/>
            <person name="Tomita M."/>
            <person name="Arakawa K."/>
        </authorList>
    </citation>
    <scope>NUCLEOTIDE SEQUENCE [LARGE SCALE GENOMIC DNA]</scope>
</reference>
<keyword evidence="3" id="KW-1185">Reference proteome</keyword>
<comment type="caution">
    <text evidence="2">The sequence shown here is derived from an EMBL/GenBank/DDBJ whole genome shotgun (WGS) entry which is preliminary data.</text>
</comment>
<protein>
    <submittedName>
        <fullName evidence="2">Uncharacterized protein</fullName>
    </submittedName>
</protein>
<accession>A0A4Y2VQU6</accession>
<dbReference type="EMBL" id="BGPR01049775">
    <property type="protein sequence ID" value="GBO26778.1"/>
    <property type="molecule type" value="Genomic_DNA"/>
</dbReference>
<proteinExistence type="predicted"/>
<organism evidence="2 3">
    <name type="scientific">Araneus ventricosus</name>
    <name type="common">Orbweaver spider</name>
    <name type="synonym">Epeira ventricosa</name>
    <dbReference type="NCBI Taxonomy" id="182803"/>
    <lineage>
        <taxon>Eukaryota</taxon>
        <taxon>Metazoa</taxon>
        <taxon>Ecdysozoa</taxon>
        <taxon>Arthropoda</taxon>
        <taxon>Chelicerata</taxon>
        <taxon>Arachnida</taxon>
        <taxon>Araneae</taxon>
        <taxon>Araneomorphae</taxon>
        <taxon>Entelegynae</taxon>
        <taxon>Araneoidea</taxon>
        <taxon>Araneidae</taxon>
        <taxon>Araneus</taxon>
    </lineage>
</organism>
<evidence type="ECO:0000256" key="1">
    <source>
        <dbReference type="SAM" id="MobiDB-lite"/>
    </source>
</evidence>
<gene>
    <name evidence="2" type="ORF">AVEN_136986_1</name>
</gene>
<dbReference type="AlphaFoldDB" id="A0A4Y2VQU6"/>
<name>A0A4Y2VQU6_ARAVE</name>
<evidence type="ECO:0000313" key="2">
    <source>
        <dbReference type="EMBL" id="GBO26778.1"/>
    </source>
</evidence>
<sequence length="113" mass="13016">MYVRMLLLKSNVLVQCANLDRRSQLRCRPRRPTAVQKDGPSQNSHRVASKRDVNIVTNMESRFPAMRVLWLGRELYRAKHGMSGSNQALVTMLATLATKYGISKVLEFSRYLY</sequence>
<evidence type="ECO:0000313" key="3">
    <source>
        <dbReference type="Proteomes" id="UP000499080"/>
    </source>
</evidence>